<proteinExistence type="predicted"/>
<reference evidence="1" key="1">
    <citation type="submission" date="2023-03" db="EMBL/GenBank/DDBJ databases">
        <title>Massive genome expansion in bonnet fungi (Mycena s.s.) driven by repeated elements and novel gene families across ecological guilds.</title>
        <authorList>
            <consortium name="Lawrence Berkeley National Laboratory"/>
            <person name="Harder C.B."/>
            <person name="Miyauchi S."/>
            <person name="Viragh M."/>
            <person name="Kuo A."/>
            <person name="Thoen E."/>
            <person name="Andreopoulos B."/>
            <person name="Lu D."/>
            <person name="Skrede I."/>
            <person name="Drula E."/>
            <person name="Henrissat B."/>
            <person name="Morin E."/>
            <person name="Kohler A."/>
            <person name="Barry K."/>
            <person name="LaButti K."/>
            <person name="Morin E."/>
            <person name="Salamov A."/>
            <person name="Lipzen A."/>
            <person name="Mereny Z."/>
            <person name="Hegedus B."/>
            <person name="Baldrian P."/>
            <person name="Stursova M."/>
            <person name="Weitz H."/>
            <person name="Taylor A."/>
            <person name="Grigoriev I.V."/>
            <person name="Nagy L.G."/>
            <person name="Martin F."/>
            <person name="Kauserud H."/>
        </authorList>
    </citation>
    <scope>NUCLEOTIDE SEQUENCE</scope>
    <source>
        <strain evidence="1">CBHHK200</strain>
    </source>
</reference>
<dbReference type="Proteomes" id="UP001218188">
    <property type="component" value="Unassembled WGS sequence"/>
</dbReference>
<keyword evidence="2" id="KW-1185">Reference proteome</keyword>
<sequence length="270" mass="25757">MGLTLDTPVTTDADGTLAVTWSTDPTFALKLVGPASIDIATGLDPTALSAKVGLGQIPSGTYKLQAVVGDDIDTVLATSKPFTVKAAAAAAPPAVAAPSAGDKAKAAAKTAAESKAAAAKKAAATKAAAAAKSKATAAQKTKASAVAAPPPPAVGDCPAVAATANTSAAAQAAAAQKAAAARKVAAAQAQAAADITAAAGDLTATAAAPKSTATDAAPTADRGCSSIAGIPVSPGENGGAASEGCAAAATNKKPKRMISAKFGRRELYQD</sequence>
<accession>A0AAD6SK59</accession>
<gene>
    <name evidence="1" type="ORF">C8F04DRAFT_1266047</name>
</gene>
<comment type="caution">
    <text evidence="1">The sequence shown here is derived from an EMBL/GenBank/DDBJ whole genome shotgun (WGS) entry which is preliminary data.</text>
</comment>
<name>A0AAD6SK59_9AGAR</name>
<dbReference type="AlphaFoldDB" id="A0AAD6SK59"/>
<dbReference type="EMBL" id="JARJCM010000113">
    <property type="protein sequence ID" value="KAJ7028331.1"/>
    <property type="molecule type" value="Genomic_DNA"/>
</dbReference>
<organism evidence="1 2">
    <name type="scientific">Mycena alexandri</name>
    <dbReference type="NCBI Taxonomy" id="1745969"/>
    <lineage>
        <taxon>Eukaryota</taxon>
        <taxon>Fungi</taxon>
        <taxon>Dikarya</taxon>
        <taxon>Basidiomycota</taxon>
        <taxon>Agaricomycotina</taxon>
        <taxon>Agaricomycetes</taxon>
        <taxon>Agaricomycetidae</taxon>
        <taxon>Agaricales</taxon>
        <taxon>Marasmiineae</taxon>
        <taxon>Mycenaceae</taxon>
        <taxon>Mycena</taxon>
    </lineage>
</organism>
<evidence type="ECO:0000313" key="2">
    <source>
        <dbReference type="Proteomes" id="UP001218188"/>
    </source>
</evidence>
<evidence type="ECO:0000313" key="1">
    <source>
        <dbReference type="EMBL" id="KAJ7028331.1"/>
    </source>
</evidence>
<protein>
    <submittedName>
        <fullName evidence="1">Uncharacterized protein</fullName>
    </submittedName>
</protein>